<dbReference type="InterPro" id="IPR029069">
    <property type="entry name" value="HotDog_dom_sf"/>
</dbReference>
<comment type="similarity">
    <text evidence="1">Belongs to the enoyl-CoA hydratase/isomerase family.</text>
</comment>
<evidence type="ECO:0000259" key="2">
    <source>
        <dbReference type="Pfam" id="PF01575"/>
    </source>
</evidence>
<evidence type="ECO:0000313" key="4">
    <source>
        <dbReference type="Proteomes" id="UP000481109"/>
    </source>
</evidence>
<organism evidence="3 4">
    <name type="scientific">Streptomyces mesophilus</name>
    <dbReference type="NCBI Taxonomy" id="1775132"/>
    <lineage>
        <taxon>Bacteria</taxon>
        <taxon>Bacillati</taxon>
        <taxon>Actinomycetota</taxon>
        <taxon>Actinomycetes</taxon>
        <taxon>Kitasatosporales</taxon>
        <taxon>Streptomycetaceae</taxon>
        <taxon>Streptomyces</taxon>
    </lineage>
</organism>
<dbReference type="RefSeq" id="WP_165331299.1">
    <property type="nucleotide sequence ID" value="NZ_JAAKZW010000020.1"/>
</dbReference>
<evidence type="ECO:0000313" key="3">
    <source>
        <dbReference type="EMBL" id="NGO75787.1"/>
    </source>
</evidence>
<dbReference type="PANTHER" id="PTHR43664">
    <property type="entry name" value="MONOAMINE OXIDASE-RELATED"/>
    <property type="match status" value="1"/>
</dbReference>
<accession>A0A6G4XG31</accession>
<name>A0A6G4XG31_9ACTN</name>
<reference evidence="3 4" key="1">
    <citation type="submission" date="2020-02" db="EMBL/GenBank/DDBJ databases">
        <title>Whole-genome analyses of novel actinobacteria.</title>
        <authorList>
            <person name="Sahin N."/>
            <person name="Tokatli A."/>
        </authorList>
    </citation>
    <scope>NUCLEOTIDE SEQUENCE [LARGE SCALE GENOMIC DNA]</scope>
    <source>
        <strain evidence="3 4">YC504</strain>
    </source>
</reference>
<dbReference type="SUPFAM" id="SSF54637">
    <property type="entry name" value="Thioesterase/thiol ester dehydrase-isomerase"/>
    <property type="match status" value="1"/>
</dbReference>
<dbReference type="Pfam" id="PF01575">
    <property type="entry name" value="MaoC_dehydratas"/>
    <property type="match status" value="1"/>
</dbReference>
<dbReference type="Gene3D" id="3.10.129.10">
    <property type="entry name" value="Hotdog Thioesterase"/>
    <property type="match status" value="1"/>
</dbReference>
<protein>
    <submittedName>
        <fullName evidence="3">MaoC family dehydratase</fullName>
    </submittedName>
</protein>
<feature type="domain" description="MaoC-like" evidence="2">
    <location>
        <begin position="13"/>
        <end position="116"/>
    </location>
</feature>
<sequence>MPFGADFDAFSMGAVLRHWPGKTVTESDHHLFCLLTMVRHPLHLDAVYAESATRHGRPLVIGSYVMSLLIGLSEADVSGRALACRGFDEVRHTAPVFHGDTLYGESEVLAVEDCAEAADRGAVRIETRGLNQHGQQVMSFRRTLIVPKPQSA</sequence>
<gene>
    <name evidence="3" type="ORF">G6045_08885</name>
</gene>
<dbReference type="EMBL" id="JAAKZW010000020">
    <property type="protein sequence ID" value="NGO75787.1"/>
    <property type="molecule type" value="Genomic_DNA"/>
</dbReference>
<dbReference type="AlphaFoldDB" id="A0A6G4XG31"/>
<evidence type="ECO:0000256" key="1">
    <source>
        <dbReference type="ARBA" id="ARBA00005254"/>
    </source>
</evidence>
<dbReference type="InterPro" id="IPR052342">
    <property type="entry name" value="MCH/BMMD"/>
</dbReference>
<dbReference type="InterPro" id="IPR002539">
    <property type="entry name" value="MaoC-like_dom"/>
</dbReference>
<dbReference type="Proteomes" id="UP000481109">
    <property type="component" value="Unassembled WGS sequence"/>
</dbReference>
<dbReference type="PANTHER" id="PTHR43664:SF1">
    <property type="entry name" value="BETA-METHYLMALYL-COA DEHYDRATASE"/>
    <property type="match status" value="1"/>
</dbReference>
<keyword evidence="4" id="KW-1185">Reference proteome</keyword>
<dbReference type="CDD" id="cd03451">
    <property type="entry name" value="FkbR2"/>
    <property type="match status" value="1"/>
</dbReference>
<comment type="caution">
    <text evidence="3">The sequence shown here is derived from an EMBL/GenBank/DDBJ whole genome shotgun (WGS) entry which is preliminary data.</text>
</comment>
<proteinExistence type="inferred from homology"/>